<dbReference type="CDD" id="cd24006">
    <property type="entry name" value="ASKHA_NBD_PPX_GppA"/>
    <property type="match status" value="1"/>
</dbReference>
<dbReference type="GO" id="GO:0016462">
    <property type="term" value="F:pyrophosphatase activity"/>
    <property type="evidence" value="ECO:0007669"/>
    <property type="project" value="TreeGrafter"/>
</dbReference>
<dbReference type="InterPro" id="IPR030673">
    <property type="entry name" value="PyroPPase_GppA_Ppx"/>
</dbReference>
<evidence type="ECO:0000259" key="2">
    <source>
        <dbReference type="Pfam" id="PF02541"/>
    </source>
</evidence>
<dbReference type="Pfam" id="PF02541">
    <property type="entry name" value="Ppx-GppA"/>
    <property type="match status" value="1"/>
</dbReference>
<dbReference type="Gene3D" id="3.30.420.40">
    <property type="match status" value="1"/>
</dbReference>
<evidence type="ECO:0000256" key="1">
    <source>
        <dbReference type="ARBA" id="ARBA00022801"/>
    </source>
</evidence>
<dbReference type="AlphaFoldDB" id="A0A519BFS1"/>
<comment type="caution">
    <text evidence="4">The sequence shown here is derived from an EMBL/GenBank/DDBJ whole genome shotgun (WGS) entry which is preliminary data.</text>
</comment>
<dbReference type="InterPro" id="IPR003607">
    <property type="entry name" value="HD/PDEase_dom"/>
</dbReference>
<dbReference type="PANTHER" id="PTHR30005:SF0">
    <property type="entry name" value="RETROGRADE REGULATION PROTEIN 2"/>
    <property type="match status" value="1"/>
</dbReference>
<reference evidence="4 5" key="1">
    <citation type="journal article" date="2019" name="ISME J.">
        <title>Insights into ecological role of a new deltaproteobacterial order Candidatus Acidulodesulfobacterales by metagenomics and metatranscriptomics.</title>
        <authorList>
            <person name="Tan S."/>
            <person name="Liu J."/>
            <person name="Fang Y."/>
            <person name="Hedlund B.P."/>
            <person name="Lian Z.H."/>
            <person name="Huang L.Y."/>
            <person name="Li J.T."/>
            <person name="Huang L.N."/>
            <person name="Li W.J."/>
            <person name="Jiang H.C."/>
            <person name="Dong H.L."/>
            <person name="Shu W.S."/>
        </authorList>
    </citation>
    <scope>NUCLEOTIDE SEQUENCE [LARGE SCALE GENOMIC DNA]</scope>
    <source>
        <strain evidence="4">AP2</strain>
    </source>
</reference>
<dbReference type="InterPro" id="IPR048950">
    <property type="entry name" value="Ppx_GppA_C"/>
</dbReference>
<dbReference type="PIRSF" id="PIRSF001267">
    <property type="entry name" value="Pyrophosphatase_GppA_Ppx"/>
    <property type="match status" value="1"/>
</dbReference>
<dbReference type="InterPro" id="IPR043129">
    <property type="entry name" value="ATPase_NBD"/>
</dbReference>
<accession>A0A519BFS1</accession>
<dbReference type="CDD" id="cd00077">
    <property type="entry name" value="HDc"/>
    <property type="match status" value="1"/>
</dbReference>
<feature type="domain" description="Ppx/GppA phosphatase C-terminal" evidence="3">
    <location>
        <begin position="322"/>
        <end position="481"/>
    </location>
</feature>
<sequence length="512" mass="58318">MKNLAVIDIGSNSISLQISEIKGKSYDIIEDYKETIRIGEDVFKTGIISESTIQSIMTVLEKMKVLIGKKTDKKEKPYIRAVATAPFRDASNSKDVVNMAKDKFDIDIEVIDGNEEARIVDLYASANFQMSKLNALTVDIGGGTLELIISKEGEITDLHSIPLGMLRLKNDFLKNNPPKNNEIEKLMKHIEKTLKDAGIYKKINKDIDTLIFTGGTITNIASIYNKREHLRDENVNFVDKKFIEFFLNELKDKTFEERNNIKGIDTQRTDIIQPAALIAEMLLDKTNCDGFFTIKGGLKNGLTIDTLNNHGIRMHFQENADVRLSRILEIGSKFFFEEEHARRTEKIAKILFIKLKDILKLNEEDYKLLEAASLLHDVGSYISYYDHHKHSYYLIKNSDFIGYSSNEIKIIANIARYHRKSFPKKSQKCYAELSSKNQELVQKLSAILRIADALDNSHKSAVKDIDVKIDDDSIKIMLKSNSKDADLSLEIQSAMDKKNFLEFIAKKEVTVK</sequence>
<dbReference type="Proteomes" id="UP000316562">
    <property type="component" value="Unassembled WGS sequence"/>
</dbReference>
<name>A0A519BFS1_ACIG2</name>
<feature type="domain" description="Ppx/GppA phosphatase N-terminal" evidence="2">
    <location>
        <begin position="18"/>
        <end position="310"/>
    </location>
</feature>
<dbReference type="InterPro" id="IPR003695">
    <property type="entry name" value="Ppx_GppA_N"/>
</dbReference>
<keyword evidence="1" id="KW-0378">Hydrolase</keyword>
<evidence type="ECO:0000259" key="3">
    <source>
        <dbReference type="Pfam" id="PF21447"/>
    </source>
</evidence>
<dbReference type="SUPFAM" id="SSF53067">
    <property type="entry name" value="Actin-like ATPase domain"/>
    <property type="match status" value="2"/>
</dbReference>
<dbReference type="Pfam" id="PF21447">
    <property type="entry name" value="Ppx-GppA_III"/>
    <property type="match status" value="1"/>
</dbReference>
<dbReference type="Gene3D" id="3.30.420.150">
    <property type="entry name" value="Exopolyphosphatase. Domain 2"/>
    <property type="match status" value="1"/>
</dbReference>
<protein>
    <submittedName>
        <fullName evidence="4">Ppx/GppA family phosphatase</fullName>
    </submittedName>
</protein>
<dbReference type="Gene3D" id="1.10.3210.10">
    <property type="entry name" value="Hypothetical protein af1432"/>
    <property type="match status" value="1"/>
</dbReference>
<proteinExistence type="predicted"/>
<dbReference type="EMBL" id="SGBC01000003">
    <property type="protein sequence ID" value="RZD16121.1"/>
    <property type="molecule type" value="Genomic_DNA"/>
</dbReference>
<dbReference type="PANTHER" id="PTHR30005">
    <property type="entry name" value="EXOPOLYPHOSPHATASE"/>
    <property type="match status" value="1"/>
</dbReference>
<evidence type="ECO:0000313" key="5">
    <source>
        <dbReference type="Proteomes" id="UP000316562"/>
    </source>
</evidence>
<organism evidence="4 5">
    <name type="scientific">Acididesulfobacter guangdongensis</name>
    <dbReference type="NCBI Taxonomy" id="2597225"/>
    <lineage>
        <taxon>Bacteria</taxon>
        <taxon>Deltaproteobacteria</taxon>
        <taxon>Candidatus Acidulodesulfobacterales</taxon>
        <taxon>Candidatus Acididesulfobacter</taxon>
    </lineage>
</organism>
<dbReference type="InterPro" id="IPR050273">
    <property type="entry name" value="GppA/Ppx_hydrolase"/>
</dbReference>
<gene>
    <name evidence="4" type="ORF">EVJ46_08005</name>
</gene>
<evidence type="ECO:0000313" key="4">
    <source>
        <dbReference type="EMBL" id="RZD16121.1"/>
    </source>
</evidence>
<dbReference type="SUPFAM" id="SSF109604">
    <property type="entry name" value="HD-domain/PDEase-like"/>
    <property type="match status" value="1"/>
</dbReference>